<accession>A0A6J7I6F5</accession>
<dbReference type="InterPro" id="IPR039528">
    <property type="entry name" value="DPM1-like"/>
</dbReference>
<keyword evidence="3" id="KW-0808">Transferase</keyword>
<organism evidence="5">
    <name type="scientific">freshwater metagenome</name>
    <dbReference type="NCBI Taxonomy" id="449393"/>
    <lineage>
        <taxon>unclassified sequences</taxon>
        <taxon>metagenomes</taxon>
        <taxon>ecological metagenomes</taxon>
    </lineage>
</organism>
<evidence type="ECO:0000256" key="1">
    <source>
        <dbReference type="ARBA" id="ARBA00006739"/>
    </source>
</evidence>
<dbReference type="AlphaFoldDB" id="A0A6J7I6F5"/>
<dbReference type="PANTHER" id="PTHR43398:SF1">
    <property type="entry name" value="DOLICHOL-PHOSPHATE MANNOSYLTRANSFERASE SUBUNIT 1"/>
    <property type="match status" value="1"/>
</dbReference>
<protein>
    <submittedName>
        <fullName evidence="5">Unannotated protein</fullName>
    </submittedName>
</protein>
<dbReference type="FunFam" id="3.90.550.10:FF:000122">
    <property type="entry name" value="Dolichol-phosphate mannosyltransferase subunit 1"/>
    <property type="match status" value="1"/>
</dbReference>
<dbReference type="InterPro" id="IPR029044">
    <property type="entry name" value="Nucleotide-diphossugar_trans"/>
</dbReference>
<dbReference type="EMBL" id="CAFBMK010000136">
    <property type="protein sequence ID" value="CAB4926573.1"/>
    <property type="molecule type" value="Genomic_DNA"/>
</dbReference>
<name>A0A6J7I6F5_9ZZZZ</name>
<dbReference type="PANTHER" id="PTHR43398">
    <property type="entry name" value="DOLICHOL-PHOSPHATE MANNOSYLTRANSFERASE SUBUNIT 1"/>
    <property type="match status" value="1"/>
</dbReference>
<proteinExistence type="inferred from homology"/>
<dbReference type="InterPro" id="IPR001173">
    <property type="entry name" value="Glyco_trans_2-like"/>
</dbReference>
<reference evidence="5" key="1">
    <citation type="submission" date="2020-05" db="EMBL/GenBank/DDBJ databases">
        <authorList>
            <person name="Chiriac C."/>
            <person name="Salcher M."/>
            <person name="Ghai R."/>
            <person name="Kavagutti S V."/>
        </authorList>
    </citation>
    <scope>NUCLEOTIDE SEQUENCE</scope>
</reference>
<keyword evidence="2" id="KW-0328">Glycosyltransferase</keyword>
<feature type="domain" description="Glycosyltransferase 2-like" evidence="4">
    <location>
        <begin position="10"/>
        <end position="180"/>
    </location>
</feature>
<dbReference type="Gene3D" id="3.90.550.10">
    <property type="entry name" value="Spore Coat Polysaccharide Biosynthesis Protein SpsA, Chain A"/>
    <property type="match status" value="1"/>
</dbReference>
<sequence length="263" mass="28381">MSSVAHVPWLVIPTFDEAENVERVVQLSRETLAAACPEGFRILVVDDRSPDGTGAIADRLATDHPDEVQVLHRERPEGLGPAYKAGFRVALDAGATHVLEMDADLSHDPADLARLLDAVRGGADLALGSRYVPGGGVSDWGLLRRVISRGGSWYARRTLGLGVRDLTGGFKCFRGDVLRAIDVPTVRSVGYAFQVELTWRAVLSGFRVVEVPIVFRDRTAGTSKMNWRIAREAVVLVPALRRSGWRAPVEAGAPAPAGDVRAS</sequence>
<dbReference type="GO" id="GO:0009247">
    <property type="term" value="P:glycolipid biosynthetic process"/>
    <property type="evidence" value="ECO:0007669"/>
    <property type="project" value="TreeGrafter"/>
</dbReference>
<dbReference type="CDD" id="cd06442">
    <property type="entry name" value="DPM1_like"/>
    <property type="match status" value="1"/>
</dbReference>
<comment type="similarity">
    <text evidence="1">Belongs to the glycosyltransferase 2 family.</text>
</comment>
<dbReference type="GO" id="GO:0004582">
    <property type="term" value="F:dolichyl-phosphate beta-D-mannosyltransferase activity"/>
    <property type="evidence" value="ECO:0007669"/>
    <property type="project" value="InterPro"/>
</dbReference>
<gene>
    <name evidence="5" type="ORF">UFOPK3564_02136</name>
</gene>
<dbReference type="SUPFAM" id="SSF53448">
    <property type="entry name" value="Nucleotide-diphospho-sugar transferases"/>
    <property type="match status" value="1"/>
</dbReference>
<evidence type="ECO:0000256" key="2">
    <source>
        <dbReference type="ARBA" id="ARBA00022676"/>
    </source>
</evidence>
<dbReference type="GO" id="GO:0016020">
    <property type="term" value="C:membrane"/>
    <property type="evidence" value="ECO:0007669"/>
    <property type="project" value="GOC"/>
</dbReference>
<evidence type="ECO:0000256" key="3">
    <source>
        <dbReference type="ARBA" id="ARBA00022679"/>
    </source>
</evidence>
<evidence type="ECO:0000259" key="4">
    <source>
        <dbReference type="Pfam" id="PF00535"/>
    </source>
</evidence>
<dbReference type="Pfam" id="PF00535">
    <property type="entry name" value="Glycos_transf_2"/>
    <property type="match status" value="1"/>
</dbReference>
<evidence type="ECO:0000313" key="5">
    <source>
        <dbReference type="EMBL" id="CAB4926573.1"/>
    </source>
</evidence>